<keyword evidence="2 7" id="KW-0813">Transport</keyword>
<evidence type="ECO:0000256" key="1">
    <source>
        <dbReference type="ARBA" id="ARBA00004651"/>
    </source>
</evidence>
<feature type="transmembrane region" description="Helical" evidence="7">
    <location>
        <begin position="80"/>
        <end position="100"/>
    </location>
</feature>
<organism evidence="9 10">
    <name type="scientific">Marinitoga hydrogenitolerans (strain DSM 16785 / JCM 12826 / AT1271)</name>
    <dbReference type="NCBI Taxonomy" id="1122195"/>
    <lineage>
        <taxon>Bacteria</taxon>
        <taxon>Thermotogati</taxon>
        <taxon>Thermotogota</taxon>
        <taxon>Thermotogae</taxon>
        <taxon>Petrotogales</taxon>
        <taxon>Petrotogaceae</taxon>
        <taxon>Marinitoga</taxon>
    </lineage>
</organism>
<dbReference type="Gene3D" id="1.10.3720.10">
    <property type="entry name" value="MetI-like"/>
    <property type="match status" value="1"/>
</dbReference>
<protein>
    <submittedName>
        <fullName evidence="9">Carbohydrate ABC transporter membrane protein 2, CUT1 family</fullName>
    </submittedName>
</protein>
<feature type="transmembrane region" description="Helical" evidence="7">
    <location>
        <begin position="245"/>
        <end position="266"/>
    </location>
</feature>
<evidence type="ECO:0000256" key="2">
    <source>
        <dbReference type="ARBA" id="ARBA00022448"/>
    </source>
</evidence>
<dbReference type="PANTHER" id="PTHR43744">
    <property type="entry name" value="ABC TRANSPORTER PERMEASE PROTEIN MG189-RELATED-RELATED"/>
    <property type="match status" value="1"/>
</dbReference>
<dbReference type="STRING" id="1122195.SAMN02745164_02134"/>
<dbReference type="EMBL" id="FQUI01000055">
    <property type="protein sequence ID" value="SHF26821.1"/>
    <property type="molecule type" value="Genomic_DNA"/>
</dbReference>
<evidence type="ECO:0000313" key="9">
    <source>
        <dbReference type="EMBL" id="SHF26821.1"/>
    </source>
</evidence>
<keyword evidence="5 7" id="KW-1133">Transmembrane helix</keyword>
<gene>
    <name evidence="9" type="ORF">SAMN02745164_02134</name>
</gene>
<proteinExistence type="inferred from homology"/>
<comment type="subcellular location">
    <subcellularLocation>
        <location evidence="1 7">Cell membrane</location>
        <topology evidence="1 7">Multi-pass membrane protein</topology>
    </subcellularLocation>
</comment>
<evidence type="ECO:0000259" key="8">
    <source>
        <dbReference type="PROSITE" id="PS50928"/>
    </source>
</evidence>
<feature type="transmembrane region" description="Helical" evidence="7">
    <location>
        <begin position="198"/>
        <end position="219"/>
    </location>
</feature>
<dbReference type="GO" id="GO:0055085">
    <property type="term" value="P:transmembrane transport"/>
    <property type="evidence" value="ECO:0007669"/>
    <property type="project" value="InterPro"/>
</dbReference>
<accession>A0A1M5A8Z1</accession>
<name>A0A1M5A8Z1_MARH1</name>
<comment type="caution">
    <text evidence="9">The sequence shown here is derived from an EMBL/GenBank/DDBJ whole genome shotgun (WGS) entry which is preliminary data.</text>
</comment>
<dbReference type="AlphaFoldDB" id="A0A1M5A8Z1"/>
<dbReference type="PROSITE" id="PS50928">
    <property type="entry name" value="ABC_TM1"/>
    <property type="match status" value="1"/>
</dbReference>
<feature type="transmembrane region" description="Helical" evidence="7">
    <location>
        <begin position="112"/>
        <end position="134"/>
    </location>
</feature>
<feature type="domain" description="ABC transmembrane type-1" evidence="8">
    <location>
        <begin position="75"/>
        <end position="266"/>
    </location>
</feature>
<evidence type="ECO:0000313" key="10">
    <source>
        <dbReference type="Proteomes" id="UP000184334"/>
    </source>
</evidence>
<keyword evidence="6 7" id="KW-0472">Membrane</keyword>
<evidence type="ECO:0000256" key="7">
    <source>
        <dbReference type="RuleBase" id="RU363032"/>
    </source>
</evidence>
<evidence type="ECO:0000256" key="4">
    <source>
        <dbReference type="ARBA" id="ARBA00022692"/>
    </source>
</evidence>
<dbReference type="OrthoDB" id="9787837at2"/>
<reference evidence="9" key="1">
    <citation type="submission" date="2016-11" db="EMBL/GenBank/DDBJ databases">
        <authorList>
            <person name="Varghese N."/>
            <person name="Submissions S."/>
        </authorList>
    </citation>
    <scope>NUCLEOTIDE SEQUENCE [LARGE SCALE GENOMIC DNA]</scope>
    <source>
        <strain evidence="9">DSM 16785</strain>
    </source>
</reference>
<sequence length="281" mass="31643">MASSISKKKKRNLILSEITLIFVSLIVMAPVLLAFSMSFMTYTEVYTFPPKLLPSTFHWQNYAEALRLVDLKRMLLNSTIIAFFITFGKLITGTLAGYAYANFQFKGKNISFILLFITLFLPAETVMILPLFLIMKEFNWINTFYALIIPFTASATNAFLMRQHFLTIPKELSDAAKIDGATSMQYFWKILLPLSKSMLGGAALINFVYAWNLYLWPLIVTMDDKMKTIQIGIKMLISSDAANNWGVIMAGTIIALVPTLTIFFAIQNLFVKSLVSSGLKG</sequence>
<dbReference type="GO" id="GO:0005886">
    <property type="term" value="C:plasma membrane"/>
    <property type="evidence" value="ECO:0007669"/>
    <property type="project" value="UniProtKB-SubCell"/>
</dbReference>
<dbReference type="CDD" id="cd06261">
    <property type="entry name" value="TM_PBP2"/>
    <property type="match status" value="1"/>
</dbReference>
<dbReference type="Pfam" id="PF00528">
    <property type="entry name" value="BPD_transp_1"/>
    <property type="match status" value="1"/>
</dbReference>
<comment type="similarity">
    <text evidence="7">Belongs to the binding-protein-dependent transport system permease family.</text>
</comment>
<keyword evidence="4 7" id="KW-0812">Transmembrane</keyword>
<dbReference type="PANTHER" id="PTHR43744:SF8">
    <property type="entry name" value="SN-GLYCEROL-3-PHOSPHATE TRANSPORT SYSTEM PERMEASE PROTEIN UGPE"/>
    <property type="match status" value="1"/>
</dbReference>
<evidence type="ECO:0000256" key="5">
    <source>
        <dbReference type="ARBA" id="ARBA00022989"/>
    </source>
</evidence>
<evidence type="ECO:0000256" key="6">
    <source>
        <dbReference type="ARBA" id="ARBA00023136"/>
    </source>
</evidence>
<dbReference type="RefSeq" id="WP_072866013.1">
    <property type="nucleotide sequence ID" value="NZ_FQUI01000055.1"/>
</dbReference>
<dbReference type="InterPro" id="IPR035906">
    <property type="entry name" value="MetI-like_sf"/>
</dbReference>
<keyword evidence="3" id="KW-1003">Cell membrane</keyword>
<dbReference type="Proteomes" id="UP000184334">
    <property type="component" value="Unassembled WGS sequence"/>
</dbReference>
<evidence type="ECO:0000256" key="3">
    <source>
        <dbReference type="ARBA" id="ARBA00022475"/>
    </source>
</evidence>
<dbReference type="InterPro" id="IPR000515">
    <property type="entry name" value="MetI-like"/>
</dbReference>
<feature type="transmembrane region" description="Helical" evidence="7">
    <location>
        <begin position="140"/>
        <end position="160"/>
    </location>
</feature>
<feature type="transmembrane region" description="Helical" evidence="7">
    <location>
        <begin position="20"/>
        <end position="42"/>
    </location>
</feature>
<dbReference type="SUPFAM" id="SSF161098">
    <property type="entry name" value="MetI-like"/>
    <property type="match status" value="1"/>
</dbReference>
<keyword evidence="10" id="KW-1185">Reference proteome</keyword>